<feature type="compositionally biased region" description="Polar residues" evidence="8">
    <location>
        <begin position="896"/>
        <end position="964"/>
    </location>
</feature>
<dbReference type="InterPro" id="IPR003653">
    <property type="entry name" value="Peptidase_C48_C"/>
</dbReference>
<dbReference type="SMART" id="SM00249">
    <property type="entry name" value="PHD"/>
    <property type="match status" value="1"/>
</dbReference>
<dbReference type="SUPFAM" id="SSF54001">
    <property type="entry name" value="Cysteine proteinases"/>
    <property type="match status" value="1"/>
</dbReference>
<keyword evidence="6" id="KW-0862">Zinc</keyword>
<accession>A0A8B8A7P7</accession>
<sequence>MDAEAELPWESYFQWQKSAYYGRVRECDDVNDLIREFSYSTSTSYVVVRSTKNFGNFELGQSNEDHLVRFEDDGRVQHGSKIESNGIPFMVIGNKLMECHQGPNHRKGSDSKNLETTDHDYKQAASKKRATGTKKKGCEAVIHLREILFFPDYKLPKDTAYWREQKSRELRRDLHSGAYTEIDMEKFIYIDLPKMDDHSKHIMGMAADIKAPIDGRIVEKVNFLVDEGVFNAKEMQRHIKVFVKELFGSANLPSIFNRRFYPSKGDIQKLIYRRRQKLLYSLVDQENLLKKVEDWKKENAEDLWFIRTSASIKRPLNEDESENEECCVKDEDQTLLMVYQSSWQKRLLERYGNELTFLDATYRTTKYALPLFFLCVQTNTGYSVVGTFVVEKEDSKSVAEAIAILKDNCPKWNTSNFMIDSSEIEAVAIKLVFPDAKILICDFHRKQAWQRWTSSLKNNVQDQEATLDMLNRVAESLTEDDFQSNLRLMKENPLWKKQPRLQDYMQKQWLANDKHKSWVWAYRNDALTIVVHTNNGVESQNKAFKYEYLAPFRVKTLSYLMTVLTQDFFLDAYRKYLANNVTMSSGWREPNQHIPREMHHRPLHLIKHMRETEMKAACISNNMVHVNGDNSFSVMSVNNDGIYNISLGNENEMPSCQCREFKRSHLLCKHFLGIFHHVPGISWDSLPDSYKNNPHFIVDTDCVDTCPLLEDTDIPYVCSSELTPDDEVETQCATKHTTLDLQRSAKQVREVLHRLNNLTYIVDSVEKLITLRYNLHELEINLVKECPSSEGLILEADIEKEKGPTRKSLKRKGAKLKELPSKRKKKIATSSIKGRKMRSKPHVLGVSSHRNLVCKGAFLTKQRENEIIKTNYRKTVKAKVVPTSSAVSTSSKLAVPSSSGVGTSSKTAVPSSSGVGTSSKTAVPSSSGVGTSSKTAVPSSSGVGTSSKTAVPSSSGVGTSSKTAVPSSSGVGFSSPTVGTSSSALHRRLEDDFIADLKAQGLMKNSSYMVKRNANVRYYVGGEVVEGHDLQTLQGTRWLNDKIINAYLGLLQSKQNLNDSEHIYIITSYIAVIWKDNRYDYLYRKVQFSKYSWVFVPINKNDNHWILLAANIRDKTVNILDSLHGDNDRYIEHWRRYMRIRAKKVKDLDCTWEKGDLRSSRQRDGHSCGLFVLMNALAITKGILPSDLSQRCATVMREYVASQLITNAEKPPQQKTLCDMVDCKKPNREPWVKCDVCGRWLHYKCVNIKSASPGGFECPICEAQYG</sequence>
<feature type="domain" description="Ubiquitin-like protease family profile" evidence="9">
    <location>
        <begin position="1023"/>
        <end position="1179"/>
    </location>
</feature>
<keyword evidence="4 7" id="KW-0863">Zinc-finger</keyword>
<dbReference type="AlphaFoldDB" id="A0A8B8A7P7"/>
<dbReference type="PANTHER" id="PTHR47456">
    <property type="entry name" value="PHD-TYPE DOMAIN-CONTAINING PROTEIN"/>
    <property type="match status" value="1"/>
</dbReference>
<dbReference type="RefSeq" id="XP_022287175.1">
    <property type="nucleotide sequence ID" value="XM_022431467.1"/>
</dbReference>
<dbReference type="Gene3D" id="3.30.40.10">
    <property type="entry name" value="Zinc/RING finger domain, C3HC4 (zinc finger)"/>
    <property type="match status" value="1"/>
</dbReference>
<keyword evidence="3" id="KW-0479">Metal-binding</keyword>
<evidence type="ECO:0000259" key="10">
    <source>
        <dbReference type="PROSITE" id="PS50966"/>
    </source>
</evidence>
<evidence type="ECO:0000256" key="2">
    <source>
        <dbReference type="ARBA" id="ARBA00022670"/>
    </source>
</evidence>
<evidence type="ECO:0000256" key="8">
    <source>
        <dbReference type="SAM" id="MobiDB-lite"/>
    </source>
</evidence>
<protein>
    <submittedName>
        <fullName evidence="12">Uncharacterized protein LOC111099940</fullName>
    </submittedName>
</protein>
<dbReference type="Gene3D" id="3.40.395.10">
    <property type="entry name" value="Adenoviral Proteinase, Chain A"/>
    <property type="match status" value="1"/>
</dbReference>
<gene>
    <name evidence="12" type="primary">LOC111099940</name>
</gene>
<dbReference type="KEGG" id="cvn:111099940"/>
<dbReference type="PROSITE" id="PS50966">
    <property type="entry name" value="ZF_SWIM"/>
    <property type="match status" value="1"/>
</dbReference>
<evidence type="ECO:0000313" key="12">
    <source>
        <dbReference type="RefSeq" id="XP_022287175.1"/>
    </source>
</evidence>
<dbReference type="Proteomes" id="UP000694844">
    <property type="component" value="Chromosome 6"/>
</dbReference>
<dbReference type="GO" id="GO:0008234">
    <property type="term" value="F:cysteine-type peptidase activity"/>
    <property type="evidence" value="ECO:0007669"/>
    <property type="project" value="InterPro"/>
</dbReference>
<feature type="region of interest" description="Disordered" evidence="8">
    <location>
        <begin position="878"/>
        <end position="981"/>
    </location>
</feature>
<dbReference type="PROSITE" id="PS50600">
    <property type="entry name" value="ULP_PROTEASE"/>
    <property type="match status" value="1"/>
</dbReference>
<feature type="compositionally biased region" description="Low complexity" evidence="8">
    <location>
        <begin position="878"/>
        <end position="895"/>
    </location>
</feature>
<dbReference type="InterPro" id="IPR029309">
    <property type="entry name" value="CaRF"/>
</dbReference>
<dbReference type="InterPro" id="IPR001965">
    <property type="entry name" value="Znf_PHD"/>
</dbReference>
<evidence type="ECO:0000256" key="4">
    <source>
        <dbReference type="ARBA" id="ARBA00022771"/>
    </source>
</evidence>
<keyword evidence="2" id="KW-0645">Protease</keyword>
<evidence type="ECO:0000259" key="9">
    <source>
        <dbReference type="PROSITE" id="PS50600"/>
    </source>
</evidence>
<name>A0A8B8A7P7_CRAVI</name>
<feature type="region of interest" description="Disordered" evidence="8">
    <location>
        <begin position="820"/>
        <end position="842"/>
    </location>
</feature>
<proteinExistence type="inferred from homology"/>
<dbReference type="GO" id="GO:0008270">
    <property type="term" value="F:zinc ion binding"/>
    <property type="evidence" value="ECO:0007669"/>
    <property type="project" value="UniProtKB-KW"/>
</dbReference>
<feature type="compositionally biased region" description="Low complexity" evidence="8">
    <location>
        <begin position="965"/>
        <end position="981"/>
    </location>
</feature>
<organism evidence="11 12">
    <name type="scientific">Crassostrea virginica</name>
    <name type="common">Eastern oyster</name>
    <dbReference type="NCBI Taxonomy" id="6565"/>
    <lineage>
        <taxon>Eukaryota</taxon>
        <taxon>Metazoa</taxon>
        <taxon>Spiralia</taxon>
        <taxon>Lophotrochozoa</taxon>
        <taxon>Mollusca</taxon>
        <taxon>Bivalvia</taxon>
        <taxon>Autobranchia</taxon>
        <taxon>Pteriomorphia</taxon>
        <taxon>Ostreida</taxon>
        <taxon>Ostreoidea</taxon>
        <taxon>Ostreidae</taxon>
        <taxon>Crassostrea</taxon>
    </lineage>
</organism>
<comment type="similarity">
    <text evidence="1">Belongs to the peptidase C48 family.</text>
</comment>
<evidence type="ECO:0000256" key="7">
    <source>
        <dbReference type="PROSITE-ProRule" id="PRU00325"/>
    </source>
</evidence>
<dbReference type="InterPro" id="IPR007527">
    <property type="entry name" value="Znf_SWIM"/>
</dbReference>
<evidence type="ECO:0000256" key="6">
    <source>
        <dbReference type="ARBA" id="ARBA00022833"/>
    </source>
</evidence>
<reference evidence="12" key="1">
    <citation type="submission" date="2025-08" db="UniProtKB">
        <authorList>
            <consortium name="RefSeq"/>
        </authorList>
    </citation>
    <scope>IDENTIFICATION</scope>
    <source>
        <tissue evidence="12">Whole sample</tissue>
    </source>
</reference>
<dbReference type="GeneID" id="111099940"/>
<feature type="compositionally biased region" description="Basic residues" evidence="8">
    <location>
        <begin position="822"/>
        <end position="841"/>
    </location>
</feature>
<dbReference type="OrthoDB" id="6113703at2759"/>
<dbReference type="GO" id="GO:0003700">
    <property type="term" value="F:DNA-binding transcription factor activity"/>
    <property type="evidence" value="ECO:0007669"/>
    <property type="project" value="InterPro"/>
</dbReference>
<dbReference type="InterPro" id="IPR048324">
    <property type="entry name" value="ZSWIM1-3_RNaseH-like"/>
</dbReference>
<dbReference type="Pfam" id="PF02902">
    <property type="entry name" value="Peptidase_C48"/>
    <property type="match status" value="1"/>
</dbReference>
<dbReference type="SUPFAM" id="SSF57903">
    <property type="entry name" value="FYVE/PHD zinc finger"/>
    <property type="match status" value="1"/>
</dbReference>
<dbReference type="GO" id="GO:0006508">
    <property type="term" value="P:proteolysis"/>
    <property type="evidence" value="ECO:0007669"/>
    <property type="project" value="UniProtKB-KW"/>
</dbReference>
<dbReference type="Pfam" id="PF21056">
    <property type="entry name" value="ZSWIM1-3_RNaseH-like"/>
    <property type="match status" value="1"/>
</dbReference>
<dbReference type="InterPro" id="IPR013083">
    <property type="entry name" value="Znf_RING/FYVE/PHD"/>
</dbReference>
<evidence type="ECO:0000256" key="5">
    <source>
        <dbReference type="ARBA" id="ARBA00022801"/>
    </source>
</evidence>
<dbReference type="PANTHER" id="PTHR47456:SF1">
    <property type="entry name" value="PHD-TYPE DOMAIN-CONTAINING PROTEIN"/>
    <property type="match status" value="1"/>
</dbReference>
<evidence type="ECO:0000256" key="3">
    <source>
        <dbReference type="ARBA" id="ARBA00022723"/>
    </source>
</evidence>
<evidence type="ECO:0000256" key="1">
    <source>
        <dbReference type="ARBA" id="ARBA00005234"/>
    </source>
</evidence>
<dbReference type="InterPro" id="IPR011011">
    <property type="entry name" value="Znf_FYVE_PHD"/>
</dbReference>
<dbReference type="CDD" id="cd15489">
    <property type="entry name" value="PHD_SF"/>
    <property type="match status" value="1"/>
</dbReference>
<keyword evidence="5" id="KW-0378">Hydrolase</keyword>
<evidence type="ECO:0000313" key="11">
    <source>
        <dbReference type="Proteomes" id="UP000694844"/>
    </source>
</evidence>
<dbReference type="InterPro" id="IPR038765">
    <property type="entry name" value="Papain-like_cys_pep_sf"/>
</dbReference>
<dbReference type="Pfam" id="PF15299">
    <property type="entry name" value="ALS2CR8"/>
    <property type="match status" value="1"/>
</dbReference>
<dbReference type="Pfam" id="PF04434">
    <property type="entry name" value="SWIM"/>
    <property type="match status" value="1"/>
</dbReference>
<feature type="domain" description="SWIM-type" evidence="10">
    <location>
        <begin position="643"/>
        <end position="679"/>
    </location>
</feature>
<keyword evidence="11" id="KW-1185">Reference proteome</keyword>